<reference evidence="5" key="1">
    <citation type="submission" date="2017-09" db="EMBL/GenBank/DDBJ databases">
        <title>Depth-based differentiation of microbial function through sediment-hosted aquifers and enrichment of novel symbionts in the deep terrestrial subsurface.</title>
        <authorList>
            <person name="Probst A.J."/>
            <person name="Ladd B."/>
            <person name="Jarett J.K."/>
            <person name="Geller-Mcgrath D.E."/>
            <person name="Sieber C.M.K."/>
            <person name="Emerson J.B."/>
            <person name="Anantharaman K."/>
            <person name="Thomas B.C."/>
            <person name="Malmstrom R."/>
            <person name="Stieglmeier M."/>
            <person name="Klingl A."/>
            <person name="Woyke T."/>
            <person name="Ryan C.M."/>
            <person name="Banfield J.F."/>
        </authorList>
    </citation>
    <scope>NUCLEOTIDE SEQUENCE [LARGE SCALE GENOMIC DNA]</scope>
</reference>
<dbReference type="AlphaFoldDB" id="A0A2H0TEQ1"/>
<dbReference type="Pfam" id="PF13439">
    <property type="entry name" value="Glyco_transf_4"/>
    <property type="match status" value="1"/>
</dbReference>
<dbReference type="Proteomes" id="UP000229383">
    <property type="component" value="Unassembled WGS sequence"/>
</dbReference>
<comment type="caution">
    <text evidence="4">The sequence shown here is derived from an EMBL/GenBank/DDBJ whole genome shotgun (WGS) entry which is preliminary data.</text>
</comment>
<dbReference type="PANTHER" id="PTHR46401:SF2">
    <property type="entry name" value="GLYCOSYLTRANSFERASE WBBK-RELATED"/>
    <property type="match status" value="1"/>
</dbReference>
<keyword evidence="1" id="KW-0808">Transferase</keyword>
<dbReference type="Pfam" id="PF00534">
    <property type="entry name" value="Glycos_transf_1"/>
    <property type="match status" value="1"/>
</dbReference>
<evidence type="ECO:0000313" key="4">
    <source>
        <dbReference type="EMBL" id="PIR70038.1"/>
    </source>
</evidence>
<dbReference type="InterPro" id="IPR001296">
    <property type="entry name" value="Glyco_trans_1"/>
</dbReference>
<evidence type="ECO:0008006" key="6">
    <source>
        <dbReference type="Google" id="ProtNLM"/>
    </source>
</evidence>
<evidence type="ECO:0000313" key="5">
    <source>
        <dbReference type="Proteomes" id="UP000229383"/>
    </source>
</evidence>
<feature type="domain" description="Glycosyltransferase subfamily 4-like N-terminal" evidence="3">
    <location>
        <begin position="14"/>
        <end position="192"/>
    </location>
</feature>
<dbReference type="PANTHER" id="PTHR46401">
    <property type="entry name" value="GLYCOSYLTRANSFERASE WBBK-RELATED"/>
    <property type="match status" value="1"/>
</dbReference>
<organism evidence="4 5">
    <name type="scientific">Candidatus Niyogibacteria bacterium CG10_big_fil_rev_8_21_14_0_10_42_19</name>
    <dbReference type="NCBI Taxonomy" id="1974725"/>
    <lineage>
        <taxon>Bacteria</taxon>
        <taxon>Candidatus Niyogiibacteriota</taxon>
    </lineage>
</organism>
<protein>
    <recommendedName>
        <fullName evidence="6">Glycosyl transferase family 1 domain-containing protein</fullName>
    </recommendedName>
</protein>
<gene>
    <name evidence="4" type="ORF">COU46_03705</name>
</gene>
<feature type="domain" description="Glycosyl transferase family 1" evidence="2">
    <location>
        <begin position="215"/>
        <end position="377"/>
    </location>
</feature>
<dbReference type="EMBL" id="PFCN01000041">
    <property type="protein sequence ID" value="PIR70038.1"/>
    <property type="molecule type" value="Genomic_DNA"/>
</dbReference>
<name>A0A2H0TEQ1_9BACT</name>
<dbReference type="InterPro" id="IPR028098">
    <property type="entry name" value="Glyco_trans_4-like_N"/>
</dbReference>
<evidence type="ECO:0000256" key="1">
    <source>
        <dbReference type="ARBA" id="ARBA00022679"/>
    </source>
</evidence>
<proteinExistence type="predicted"/>
<sequence length="404" mass="46796">MKIALIIRKLNVKGGTQRQALSLARELKRMGHKIKIYTMSVSLEGGYDDLLREFEVVCLKDRPKMFHLPELPGFGYLKRLISENASAKTIALLMDRDFDILNPHDQVAYRVAYFYKKRVKNIPSVWNMNDLPNLYWIYNKARGVDKNFYQPFYKRFFYILNDWYDNWKYISAQDAIIVVDFFNRGLVEKYLGRKAITVRSGPDLEHFSYRPPPPLVGKSVRLLTSGIFFPHRRYEDTIRAVRMLLDQGYNPHLSIIGAHETDLKYYEHLKKIVNDLDLNGRVIFMGRVSENDLVLAYSSHNIYIFQHHLQSDGLSQFEAVASGLPIIVSKTAGCHEVLTDGENALFINPKDPQDIVLKIKQLIDDPALYAKLSENGSNFVRNNFSWDKYAKNILTVFKEVLGSK</sequence>
<dbReference type="Gene3D" id="3.40.50.2000">
    <property type="entry name" value="Glycogen Phosphorylase B"/>
    <property type="match status" value="2"/>
</dbReference>
<accession>A0A2H0TEQ1</accession>
<dbReference type="GO" id="GO:0016757">
    <property type="term" value="F:glycosyltransferase activity"/>
    <property type="evidence" value="ECO:0007669"/>
    <property type="project" value="InterPro"/>
</dbReference>
<dbReference type="SUPFAM" id="SSF53756">
    <property type="entry name" value="UDP-Glycosyltransferase/glycogen phosphorylase"/>
    <property type="match status" value="1"/>
</dbReference>
<evidence type="ECO:0000259" key="3">
    <source>
        <dbReference type="Pfam" id="PF13439"/>
    </source>
</evidence>
<dbReference type="CDD" id="cd03801">
    <property type="entry name" value="GT4_PimA-like"/>
    <property type="match status" value="1"/>
</dbReference>
<evidence type="ECO:0000259" key="2">
    <source>
        <dbReference type="Pfam" id="PF00534"/>
    </source>
</evidence>